<dbReference type="InterPro" id="IPR002300">
    <property type="entry name" value="aa-tRNA-synth_Ia"/>
</dbReference>
<comment type="function">
    <text evidence="7">Catalyzes the attachment of isoleucine to tRNA(Ile). As IleRS can inadvertently accommodate and process structurally similar amino acids such as valine, to avoid such errors it has two additional distinct tRNA(Ile)-dependent editing activities. One activity is designated as 'pretransfer' editing and involves the hydrolysis of activated Val-AMP. The other activity is designated 'posttransfer' editing and involves deacylation of mischarged Val-tRNA(Ile).</text>
</comment>
<dbReference type="GO" id="GO:0006428">
    <property type="term" value="P:isoleucyl-tRNA aminoacylation"/>
    <property type="evidence" value="ECO:0007669"/>
    <property type="project" value="UniProtKB-UniRule"/>
</dbReference>
<keyword evidence="10" id="KW-0175">Coiled coil</keyword>
<dbReference type="InterPro" id="IPR014729">
    <property type="entry name" value="Rossmann-like_a/b/a_fold"/>
</dbReference>
<dbReference type="CDD" id="cd07961">
    <property type="entry name" value="Anticodon_Ia_Ile_ABEc"/>
    <property type="match status" value="1"/>
</dbReference>
<evidence type="ECO:0000256" key="4">
    <source>
        <dbReference type="ARBA" id="ARBA00022840"/>
    </source>
</evidence>
<keyword evidence="3" id="KW-0547">Nucleotide-binding</keyword>
<dbReference type="GO" id="GO:0004822">
    <property type="term" value="F:isoleucine-tRNA ligase activity"/>
    <property type="evidence" value="ECO:0007669"/>
    <property type="project" value="UniProtKB-UniRule"/>
</dbReference>
<dbReference type="PANTHER" id="PTHR42780">
    <property type="entry name" value="SOLEUCYL-TRNA SYNTHETASE"/>
    <property type="match status" value="1"/>
</dbReference>
<keyword evidence="4" id="KW-0067">ATP-binding</keyword>
<dbReference type="Gene3D" id="3.40.50.620">
    <property type="entry name" value="HUPs"/>
    <property type="match status" value="2"/>
</dbReference>
<proteinExistence type="predicted"/>
<evidence type="ECO:0000256" key="3">
    <source>
        <dbReference type="ARBA" id="ARBA00022741"/>
    </source>
</evidence>
<keyword evidence="6" id="KW-0030">Aminoacyl-tRNA synthetase</keyword>
<keyword evidence="5" id="KW-0648">Protein biosynthesis</keyword>
<dbReference type="InterPro" id="IPR009080">
    <property type="entry name" value="tRNAsynth_Ia_anticodon-bd"/>
</dbReference>
<gene>
    <name evidence="13" type="ORF">UV59_C0011G0019</name>
</gene>
<dbReference type="Gene3D" id="1.10.730.10">
    <property type="entry name" value="Isoleucyl-tRNA Synthetase, Domain 1"/>
    <property type="match status" value="1"/>
</dbReference>
<evidence type="ECO:0000256" key="8">
    <source>
        <dbReference type="ARBA" id="ARBA00048359"/>
    </source>
</evidence>
<evidence type="ECO:0000313" key="13">
    <source>
        <dbReference type="EMBL" id="KKS85063.1"/>
    </source>
</evidence>
<evidence type="ECO:0000256" key="5">
    <source>
        <dbReference type="ARBA" id="ARBA00022917"/>
    </source>
</evidence>
<dbReference type="AlphaFoldDB" id="A0A0G1FDZ3"/>
<dbReference type="STRING" id="1618436.UV59_C0011G0019"/>
<dbReference type="SUPFAM" id="SSF50677">
    <property type="entry name" value="ValRS/IleRS/LeuRS editing domain"/>
    <property type="match status" value="1"/>
</dbReference>
<dbReference type="PRINTS" id="PR00984">
    <property type="entry name" value="TRNASYNTHILE"/>
</dbReference>
<dbReference type="GO" id="GO:0005737">
    <property type="term" value="C:cytoplasm"/>
    <property type="evidence" value="ECO:0007669"/>
    <property type="project" value="UniProtKB-UniRule"/>
</dbReference>
<dbReference type="NCBIfam" id="TIGR00392">
    <property type="entry name" value="ileS"/>
    <property type="match status" value="1"/>
</dbReference>
<dbReference type="Proteomes" id="UP000034543">
    <property type="component" value="Unassembled WGS sequence"/>
</dbReference>
<name>A0A0G1FDZ3_9BACT</name>
<protein>
    <recommendedName>
        <fullName evidence="1 9">Isoleucine--tRNA ligase</fullName>
        <ecNumber evidence="1 9">6.1.1.5</ecNumber>
    </recommendedName>
</protein>
<dbReference type="InterPro" id="IPR013155">
    <property type="entry name" value="M/V/L/I-tRNA-synth_anticd-bd"/>
</dbReference>
<dbReference type="InterPro" id="IPR009008">
    <property type="entry name" value="Val/Leu/Ile-tRNA-synth_edit"/>
</dbReference>
<keyword evidence="2 13" id="KW-0436">Ligase</keyword>
<dbReference type="PANTHER" id="PTHR42780:SF1">
    <property type="entry name" value="ISOLEUCINE--TRNA LIGASE, CYTOPLASMIC"/>
    <property type="match status" value="1"/>
</dbReference>
<comment type="caution">
    <text evidence="13">The sequence shown here is derived from an EMBL/GenBank/DDBJ whole genome shotgun (WGS) entry which is preliminary data.</text>
</comment>
<dbReference type="Pfam" id="PF08264">
    <property type="entry name" value="Anticodon_1"/>
    <property type="match status" value="1"/>
</dbReference>
<feature type="domain" description="Aminoacyl-tRNA synthetase class Ia" evidence="11">
    <location>
        <begin position="22"/>
        <end position="677"/>
    </location>
</feature>
<dbReference type="InterPro" id="IPR033709">
    <property type="entry name" value="Anticodon_Ile_ABEc"/>
</dbReference>
<evidence type="ECO:0000256" key="7">
    <source>
        <dbReference type="ARBA" id="ARBA00025217"/>
    </source>
</evidence>
<organism evidence="13 14">
    <name type="scientific">Candidatus Gottesmanbacteria bacterium GW2011_GWA1_43_11</name>
    <dbReference type="NCBI Taxonomy" id="1618436"/>
    <lineage>
        <taxon>Bacteria</taxon>
        <taxon>Candidatus Gottesmaniibacteriota</taxon>
    </lineage>
</organism>
<dbReference type="EMBL" id="LCFB01000011">
    <property type="protein sequence ID" value="KKS85063.1"/>
    <property type="molecule type" value="Genomic_DNA"/>
</dbReference>
<dbReference type="SUPFAM" id="SSF47323">
    <property type="entry name" value="Anticodon-binding domain of a subclass of class I aminoacyl-tRNA synthetases"/>
    <property type="match status" value="1"/>
</dbReference>
<evidence type="ECO:0000256" key="9">
    <source>
        <dbReference type="NCBIfam" id="TIGR00392"/>
    </source>
</evidence>
<evidence type="ECO:0000256" key="2">
    <source>
        <dbReference type="ARBA" id="ARBA00022598"/>
    </source>
</evidence>
<dbReference type="GO" id="GO:0000049">
    <property type="term" value="F:tRNA binding"/>
    <property type="evidence" value="ECO:0007669"/>
    <property type="project" value="InterPro"/>
</dbReference>
<feature type="coiled-coil region" evidence="10">
    <location>
        <begin position="925"/>
        <end position="952"/>
    </location>
</feature>
<evidence type="ECO:0000256" key="10">
    <source>
        <dbReference type="SAM" id="Coils"/>
    </source>
</evidence>
<dbReference type="GO" id="GO:0005524">
    <property type="term" value="F:ATP binding"/>
    <property type="evidence" value="ECO:0007669"/>
    <property type="project" value="UniProtKB-KW"/>
</dbReference>
<dbReference type="InterPro" id="IPR002301">
    <property type="entry name" value="Ile-tRNA-ligase"/>
</dbReference>
<reference evidence="13 14" key="1">
    <citation type="journal article" date="2015" name="Nature">
        <title>rRNA introns, odd ribosomes, and small enigmatic genomes across a large radiation of phyla.</title>
        <authorList>
            <person name="Brown C.T."/>
            <person name="Hug L.A."/>
            <person name="Thomas B.C."/>
            <person name="Sharon I."/>
            <person name="Castelle C.J."/>
            <person name="Singh A."/>
            <person name="Wilkins M.J."/>
            <person name="Williams K.H."/>
            <person name="Banfield J.F."/>
        </authorList>
    </citation>
    <scope>NUCLEOTIDE SEQUENCE [LARGE SCALE GENOMIC DNA]</scope>
</reference>
<dbReference type="Pfam" id="PF19302">
    <property type="entry name" value="DUF5915"/>
    <property type="match status" value="1"/>
</dbReference>
<evidence type="ECO:0000256" key="6">
    <source>
        <dbReference type="ARBA" id="ARBA00023146"/>
    </source>
</evidence>
<dbReference type="Pfam" id="PF00133">
    <property type="entry name" value="tRNA-synt_1"/>
    <property type="match status" value="1"/>
</dbReference>
<dbReference type="PATRIC" id="fig|1618436.3.peg.614"/>
<dbReference type="SUPFAM" id="SSF52374">
    <property type="entry name" value="Nucleotidylyl transferase"/>
    <property type="match status" value="1"/>
</dbReference>
<evidence type="ECO:0000259" key="12">
    <source>
        <dbReference type="Pfam" id="PF08264"/>
    </source>
</evidence>
<dbReference type="InterPro" id="IPR023586">
    <property type="entry name" value="Ile-tRNA-ligase_type2"/>
</dbReference>
<accession>A0A0G1FDZ3</accession>
<sequence>MPKHVFQPVDQKINFPELEERVLKYWKDQKTFEKSVTSRPENKPWTFLDGPPFVTGMPHYGSLLSSLPKDVFGRYWTMKGYRVRRVWGWDGHGLPIENKVENAMKIKRKRDIEEKVGVGKFIDECKKYVNEVSAEWEWYVDHIGRWVDFKNAYKTWDFEYMESVLWVFKQLYEKGFVYKGLRVSLYCPHCATPISNFEVAMDSENYKDITESATTYKYQLKNEPNTYLLAWSTTPWNKIVTPALAVNPKLDYVKVKVGDEFYILAKSTLKMLDQSSHPELVPRDPFGISGSIPNKPEMPKQVRHDIVEEFKGAQLVGTEFIPHYNFYKIEPGKKAFVVIGGDFVTAEEGTGIVTLAVYGEEDLVVMERENIQLVFHVDEEGSIKNHVPLFASMFYLDANKAVNEDLGKRNLIYHDDNYTHSVAHCWRCGTRLFFNPQNAWYVNVQKLKARMKETNEKVNWFPSHFKYGRFLKSMENAPDWNISRNRYWGSPVPVWECKCGERFVPGSITELEKMSGIRLTDLHKPGIDEVTITCKKCGKPAHRTPEVLDSWIEAGSASFAERHYPFAFLKDYGILKQVQDDPALKLELDRFFPPDFIAEYTGQIRAWFYVLHVIGTALYDSPAFKNVLVEGVILGTDGRKMSKNFKNYPDPKEMLTRYGGDALRLYLLGSPVMRGEDIRISEIEYRDQVRGLLLMLWNIYNFFVTYARVDKWQPDVKQEFKLQAVLDQWMRSRLHSIVQSITQGYENFDTPQVVAIATEFINKDVSQWYVRRIRDRVGPTVAESGDKQQAYQTLWEALVTLCKLLAPLTPFITEDIYRNLTGEESVHLADWPNGNEELRIKNEELEQEMDTARKIVTLAHASRKLNKIKLRTPLLKLTYDIPKQLKPEIEKLITDEVNVKKVVYTTSGAKLAEPVVTLDLAITPKLKTEGEVRELIRQIQGLRKELGTAIDERIVLALPENYKDLTPELLTTIQKQTLAAKISWGKEVSISKV</sequence>
<evidence type="ECO:0000313" key="14">
    <source>
        <dbReference type="Proteomes" id="UP000034543"/>
    </source>
</evidence>
<comment type="catalytic activity">
    <reaction evidence="8">
        <text>tRNA(Ile) + L-isoleucine + ATP = L-isoleucyl-tRNA(Ile) + AMP + diphosphate</text>
        <dbReference type="Rhea" id="RHEA:11060"/>
        <dbReference type="Rhea" id="RHEA-COMP:9666"/>
        <dbReference type="Rhea" id="RHEA-COMP:9695"/>
        <dbReference type="ChEBI" id="CHEBI:30616"/>
        <dbReference type="ChEBI" id="CHEBI:33019"/>
        <dbReference type="ChEBI" id="CHEBI:58045"/>
        <dbReference type="ChEBI" id="CHEBI:78442"/>
        <dbReference type="ChEBI" id="CHEBI:78528"/>
        <dbReference type="ChEBI" id="CHEBI:456215"/>
        <dbReference type="EC" id="6.1.1.5"/>
    </reaction>
</comment>
<dbReference type="GO" id="GO:0002161">
    <property type="term" value="F:aminoacyl-tRNA deacylase activity"/>
    <property type="evidence" value="ECO:0007669"/>
    <property type="project" value="InterPro"/>
</dbReference>
<feature type="domain" description="Methionyl/Valyl/Leucyl/Isoleucyl-tRNA synthetase anticodon-binding" evidence="12">
    <location>
        <begin position="727"/>
        <end position="874"/>
    </location>
</feature>
<evidence type="ECO:0000256" key="1">
    <source>
        <dbReference type="ARBA" id="ARBA00013165"/>
    </source>
</evidence>
<dbReference type="EC" id="6.1.1.5" evidence="1 9"/>
<evidence type="ECO:0000259" key="11">
    <source>
        <dbReference type="Pfam" id="PF00133"/>
    </source>
</evidence>